<dbReference type="GO" id="GO:0008168">
    <property type="term" value="F:methyltransferase activity"/>
    <property type="evidence" value="ECO:0007669"/>
    <property type="project" value="UniProtKB-KW"/>
</dbReference>
<keyword evidence="1" id="KW-0808">Transferase</keyword>
<keyword evidence="1" id="KW-0489">Methyltransferase</keyword>
<comment type="caution">
    <text evidence="1">The sequence shown here is derived from an EMBL/GenBank/DDBJ whole genome shotgun (WGS) entry which is preliminary data.</text>
</comment>
<gene>
    <name evidence="1" type="ORF">EPI10_020294</name>
</gene>
<reference evidence="1" key="1">
    <citation type="submission" date="2019-08" db="EMBL/GenBank/DDBJ databases">
        <authorList>
            <person name="Liu F."/>
        </authorList>
    </citation>
    <scope>NUCLEOTIDE SEQUENCE [LARGE SCALE GENOMIC DNA]</scope>
    <source>
        <strain evidence="1">PA1801</strain>
        <tissue evidence="1">Leaf</tissue>
    </source>
</reference>
<name>A0A5B6WG45_9ROSI</name>
<dbReference type="GO" id="GO:0032259">
    <property type="term" value="P:methylation"/>
    <property type="evidence" value="ECO:0007669"/>
    <property type="project" value="UniProtKB-KW"/>
</dbReference>
<keyword evidence="2" id="KW-1185">Reference proteome</keyword>
<organism evidence="1 2">
    <name type="scientific">Gossypium australe</name>
    <dbReference type="NCBI Taxonomy" id="47621"/>
    <lineage>
        <taxon>Eukaryota</taxon>
        <taxon>Viridiplantae</taxon>
        <taxon>Streptophyta</taxon>
        <taxon>Embryophyta</taxon>
        <taxon>Tracheophyta</taxon>
        <taxon>Spermatophyta</taxon>
        <taxon>Magnoliopsida</taxon>
        <taxon>eudicotyledons</taxon>
        <taxon>Gunneridae</taxon>
        <taxon>Pentapetalae</taxon>
        <taxon>rosids</taxon>
        <taxon>malvids</taxon>
        <taxon>Malvales</taxon>
        <taxon>Malvaceae</taxon>
        <taxon>Malvoideae</taxon>
        <taxon>Gossypium</taxon>
    </lineage>
</organism>
<sequence length="80" mass="9116">MLSIWGKEVLIKVVLQAIPLYAMSCFLLPSSLCKELEAMIARKKPKRLGCIGALGNHYVFRNLVGVWVLRFIKFQHCIVI</sequence>
<dbReference type="EMBL" id="SMMG02000003">
    <property type="protein sequence ID" value="KAA3479812.1"/>
    <property type="molecule type" value="Genomic_DNA"/>
</dbReference>
<accession>A0A5B6WG45</accession>
<dbReference type="OrthoDB" id="913367at2759"/>
<proteinExistence type="predicted"/>
<evidence type="ECO:0000313" key="2">
    <source>
        <dbReference type="Proteomes" id="UP000325315"/>
    </source>
</evidence>
<dbReference type="AlphaFoldDB" id="A0A5B6WG45"/>
<evidence type="ECO:0000313" key="1">
    <source>
        <dbReference type="EMBL" id="KAA3479812.1"/>
    </source>
</evidence>
<protein>
    <submittedName>
        <fullName evidence="1">Caffeic acid 3-O-methyltransferase-like</fullName>
    </submittedName>
</protein>
<dbReference type="Proteomes" id="UP000325315">
    <property type="component" value="Unassembled WGS sequence"/>
</dbReference>